<dbReference type="STRING" id="1527.SAMN04489757_11476"/>
<gene>
    <name evidence="4" type="ORF">SAMN04489757_11476</name>
</gene>
<dbReference type="RefSeq" id="WP_091686510.1">
    <property type="nucleotide sequence ID" value="NZ_BAABFM010000048.1"/>
</dbReference>
<evidence type="ECO:0000259" key="3">
    <source>
        <dbReference type="Pfam" id="PF19124"/>
    </source>
</evidence>
<feature type="transmembrane region" description="Helical" evidence="1">
    <location>
        <begin position="181"/>
        <end position="201"/>
    </location>
</feature>
<feature type="transmembrane region" description="Helical" evidence="1">
    <location>
        <begin position="82"/>
        <end position="102"/>
    </location>
</feature>
<evidence type="ECO:0000256" key="1">
    <source>
        <dbReference type="SAM" id="Phobius"/>
    </source>
</evidence>
<feature type="transmembrane region" description="Helical" evidence="1">
    <location>
        <begin position="342"/>
        <end position="362"/>
    </location>
</feature>
<evidence type="ECO:0000313" key="5">
    <source>
        <dbReference type="Proteomes" id="UP000198806"/>
    </source>
</evidence>
<keyword evidence="1" id="KW-1133">Transmembrane helix</keyword>
<keyword evidence="5" id="KW-1185">Reference proteome</keyword>
<dbReference type="OrthoDB" id="157646at2"/>
<feature type="transmembrane region" description="Helical" evidence="1">
    <location>
        <begin position="6"/>
        <end position="22"/>
    </location>
</feature>
<evidence type="ECO:0000313" key="4">
    <source>
        <dbReference type="EMBL" id="SFO23883.1"/>
    </source>
</evidence>
<dbReference type="InterPro" id="IPR043831">
    <property type="entry name" value="DUF5808"/>
</dbReference>
<accession>A0A1I5FJR5</accession>
<reference evidence="4 5" key="1">
    <citation type="submission" date="2016-10" db="EMBL/GenBank/DDBJ databases">
        <authorList>
            <person name="de Groot N.N."/>
        </authorList>
    </citation>
    <scope>NUCLEOTIDE SEQUENCE [LARGE SCALE GENOMIC DNA]</scope>
    <source>
        <strain evidence="4 5">DSM 1283</strain>
    </source>
</reference>
<protein>
    <submittedName>
        <fullName evidence="4">Uncharacterized membrane protein</fullName>
    </submittedName>
</protein>
<feature type="domain" description="DUF5808" evidence="3">
    <location>
        <begin position="316"/>
        <end position="341"/>
    </location>
</feature>
<dbReference type="EMBL" id="FOWD01000014">
    <property type="protein sequence ID" value="SFO23883.1"/>
    <property type="molecule type" value="Genomic_DNA"/>
</dbReference>
<dbReference type="Pfam" id="PF19124">
    <property type="entry name" value="DUF5808"/>
    <property type="match status" value="1"/>
</dbReference>
<sequence>MAARIILIISMYPVLPIMYFLLKNEVKPKKNIVLGVTLPYSKIYDKRVDGLLAAYKRELNIISLVLLLIPILVFFIPWFSIYYTIMIIWILLVILLPYIPYIKYHLRMEIIKGEAISTKGTLEEKTETINKYEASEKALEEVTALMKSEKRVNQLWFLPPVILSFFPLIYEGFVSTHKEDYILILLGCGSFTLITLLGALFQNVINKQKAEIVDEDRNINAMINRIRRKCWWKFWLSMTWLSGIFTVAFWMFLTGKIPYFFGLIFTLIYSAVILYIAMRAEFTARYVQQKLSKESTRPLYLDEDDHWIYGLFYYNPDDKKIIVNDRVGIGTTMNLAHKIGKIVMVIAIVCILALPVSGVYVIKEEFTPVTIELFDNRIIVTHTAEELDFPTNDIKSVEIVDNLPSTVKVVGTNMENILKGTFRVEGYGKCRLCLNPKQPPFLVMTTDEETIIINGNHSIIEKMKEKNLLNR</sequence>
<name>A0A1I5FJR5_9FIRM</name>
<evidence type="ECO:0000259" key="2">
    <source>
        <dbReference type="Pfam" id="PF10882"/>
    </source>
</evidence>
<feature type="transmembrane region" description="Helical" evidence="1">
    <location>
        <begin position="155"/>
        <end position="175"/>
    </location>
</feature>
<dbReference type="AlphaFoldDB" id="A0A1I5FJR5"/>
<feature type="transmembrane region" description="Helical" evidence="1">
    <location>
        <begin position="259"/>
        <end position="278"/>
    </location>
</feature>
<keyword evidence="1" id="KW-0472">Membrane</keyword>
<dbReference type="InterPro" id="IPR027783">
    <property type="entry name" value="Bacterial_PH-related"/>
</dbReference>
<dbReference type="Pfam" id="PF10882">
    <property type="entry name" value="bPH_5"/>
    <property type="match status" value="1"/>
</dbReference>
<dbReference type="Proteomes" id="UP000198806">
    <property type="component" value="Unassembled WGS sequence"/>
</dbReference>
<feature type="domain" description="Bacterial Pleckstrin homology" evidence="2">
    <location>
        <begin position="373"/>
        <end position="455"/>
    </location>
</feature>
<proteinExistence type="predicted"/>
<organism evidence="4 5">
    <name type="scientific">Anaerocolumna aminovalerica</name>
    <dbReference type="NCBI Taxonomy" id="1527"/>
    <lineage>
        <taxon>Bacteria</taxon>
        <taxon>Bacillati</taxon>
        <taxon>Bacillota</taxon>
        <taxon>Clostridia</taxon>
        <taxon>Lachnospirales</taxon>
        <taxon>Lachnospiraceae</taxon>
        <taxon>Anaerocolumna</taxon>
    </lineage>
</organism>
<feature type="transmembrane region" description="Helical" evidence="1">
    <location>
        <begin position="234"/>
        <end position="253"/>
    </location>
</feature>
<keyword evidence="1" id="KW-0812">Transmembrane</keyword>
<feature type="transmembrane region" description="Helical" evidence="1">
    <location>
        <begin position="59"/>
        <end position="76"/>
    </location>
</feature>